<geneLocation type="plastid" evidence="7"/>
<keyword evidence="7" id="KW-0934">Plastid</keyword>
<dbReference type="InterPro" id="IPR005610">
    <property type="entry name" value="PSII_Psb28_class-1"/>
</dbReference>
<dbReference type="InterPro" id="IPR038676">
    <property type="entry name" value="Psb28_c1_sf"/>
</dbReference>
<evidence type="ECO:0000256" key="1">
    <source>
        <dbReference type="ARBA" id="ARBA00004170"/>
    </source>
</evidence>
<sequence length="114" mass="13106">MPVIQFIEGINETVVPNVKLTRSRDGKTGTATFRFNNPDIIQLKMQEKGDIQGMYLIDNEGSLVTTDVNAKFINGKPQGIECIYIIKSPNEWDRFMRFMERYANNNKLSFIKAQ</sequence>
<evidence type="ECO:0000256" key="4">
    <source>
        <dbReference type="ARBA" id="ARBA00023276"/>
    </source>
</evidence>
<comment type="subcellular location">
    <subcellularLocation>
        <location evidence="5">Cellular thylakoid membrane</location>
        <topology evidence="5">Peripheral membrane protein</topology>
        <orientation evidence="5">Cytoplasmic side</orientation>
    </subcellularLocation>
    <subcellularLocation>
        <location evidence="1">Membrane</location>
        <topology evidence="1">Peripheral membrane protein</topology>
    </subcellularLocation>
</comment>
<organism evidence="7">
    <name type="scientific">Membranoptera tenuis</name>
    <dbReference type="NCBI Taxonomy" id="158698"/>
    <lineage>
        <taxon>Eukaryota</taxon>
        <taxon>Rhodophyta</taxon>
        <taxon>Florideophyceae</taxon>
        <taxon>Rhodymeniophycidae</taxon>
        <taxon>Ceramiales</taxon>
        <taxon>Delesseriaceae</taxon>
        <taxon>Membranoptera</taxon>
    </lineage>
</organism>
<gene>
    <name evidence="7" type="primary">psbW</name>
    <name evidence="5" type="synonym">psb28</name>
</gene>
<reference evidence="7" key="1">
    <citation type="submission" date="2015-01" db="EMBL/GenBank/DDBJ databases">
        <title>Molecular Investigation of Pacific North American Membranoptera.</title>
        <authorList>
            <person name="Hughey J.R."/>
            <person name="Hommersand M.H."/>
            <person name="Miller K.A."/>
            <person name="Fuller T."/>
            <person name="Lin S.-M."/>
            <person name="Gabrielson P.W."/>
        </authorList>
    </citation>
    <scope>NUCLEOTIDE SEQUENCE</scope>
</reference>
<dbReference type="AlphaFoldDB" id="A0A1L1Y9R5"/>
<dbReference type="GO" id="GO:0009523">
    <property type="term" value="C:photosystem II"/>
    <property type="evidence" value="ECO:0007669"/>
    <property type="project" value="UniProtKB-KW"/>
</dbReference>
<proteinExistence type="inferred from homology"/>
<accession>A0A1L1Y9R5</accession>
<evidence type="ECO:0000256" key="5">
    <source>
        <dbReference type="HAMAP-Rule" id="MF_01370"/>
    </source>
</evidence>
<evidence type="ECO:0000256" key="6">
    <source>
        <dbReference type="RuleBase" id="RU003509"/>
    </source>
</evidence>
<dbReference type="NCBIfam" id="TIGR03047">
    <property type="entry name" value="PS_II_psb28"/>
    <property type="match status" value="1"/>
</dbReference>
<dbReference type="HAMAP" id="MF_01370">
    <property type="entry name" value="PSII_Psb28"/>
    <property type="match status" value="1"/>
</dbReference>
<evidence type="ECO:0000256" key="2">
    <source>
        <dbReference type="ARBA" id="ARBA00022531"/>
    </source>
</evidence>
<name>A0A1L1Y9R5_9FLOR</name>
<protein>
    <recommendedName>
        <fullName evidence="5 6">Photosystem II reaction center Psb28 protein</fullName>
    </recommendedName>
    <alternativeName>
        <fullName evidence="5">Photosystem II 13 kDa protein</fullName>
    </alternativeName>
    <alternativeName>
        <fullName evidence="5">Photosystem II reaction center W protein</fullName>
    </alternativeName>
</protein>
<dbReference type="PANTHER" id="PTHR34963">
    <property type="match status" value="1"/>
</dbReference>
<comment type="similarity">
    <text evidence="5 6">Belongs to the Psb28 family.</text>
</comment>
<keyword evidence="3 5" id="KW-0472">Membrane</keyword>
<dbReference type="Pfam" id="PF03912">
    <property type="entry name" value="Psb28"/>
    <property type="match status" value="1"/>
</dbReference>
<dbReference type="GeneID" id="30690031"/>
<keyword evidence="4 5" id="KW-0604">Photosystem II</keyword>
<keyword evidence="2 5" id="KW-0602">Photosynthesis</keyword>
<keyword evidence="5" id="KW-0793">Thylakoid</keyword>
<dbReference type="EMBL" id="KP675983">
    <property type="protein sequence ID" value="AKL79096.1"/>
    <property type="molecule type" value="Genomic_DNA"/>
</dbReference>
<comment type="subunit">
    <text evidence="5">Part of the photosystem II complex.</text>
</comment>
<dbReference type="RefSeq" id="YP_009332840.1">
    <property type="nucleotide sequence ID" value="NC_032399.1"/>
</dbReference>
<evidence type="ECO:0000256" key="3">
    <source>
        <dbReference type="ARBA" id="ARBA00023136"/>
    </source>
</evidence>
<evidence type="ECO:0000313" key="7">
    <source>
        <dbReference type="EMBL" id="AKL79096.1"/>
    </source>
</evidence>
<dbReference type="PANTHER" id="PTHR34963:SF2">
    <property type="entry name" value="PHOTOSYSTEM II REACTION CENTER PSB28 PROTEIN, CHLOROPLASTIC"/>
    <property type="match status" value="1"/>
</dbReference>
<dbReference type="Gene3D" id="2.40.30.220">
    <property type="entry name" value="Photosystem II Psb28"/>
    <property type="match status" value="1"/>
</dbReference>
<dbReference type="GO" id="GO:0042651">
    <property type="term" value="C:thylakoid membrane"/>
    <property type="evidence" value="ECO:0007669"/>
    <property type="project" value="UniProtKB-UniRule"/>
</dbReference>
<dbReference type="GO" id="GO:0015979">
    <property type="term" value="P:photosynthesis"/>
    <property type="evidence" value="ECO:0007669"/>
    <property type="project" value="UniProtKB-UniRule"/>
</dbReference>